<dbReference type="EMBL" id="LN614827">
    <property type="protein sequence ID" value="CEG57564.1"/>
    <property type="molecule type" value="Genomic_DNA"/>
</dbReference>
<keyword evidence="1" id="KW-0472">Membrane</keyword>
<evidence type="ECO:0000313" key="3">
    <source>
        <dbReference type="Proteomes" id="UP000032430"/>
    </source>
</evidence>
<dbReference type="HOGENOM" id="CLU_2273833_0_0_6"/>
<gene>
    <name evidence="2" type="ORF">LFA_2185</name>
</gene>
<keyword evidence="1" id="KW-1133">Transmembrane helix</keyword>
<keyword evidence="3" id="KW-1185">Reference proteome</keyword>
<dbReference type="InterPro" id="IPR012902">
    <property type="entry name" value="N_methyl_site"/>
</dbReference>
<keyword evidence="1" id="KW-0812">Transmembrane</keyword>
<evidence type="ECO:0000256" key="1">
    <source>
        <dbReference type="SAM" id="Phobius"/>
    </source>
</evidence>
<dbReference type="Proteomes" id="UP000032430">
    <property type="component" value="Chromosome I"/>
</dbReference>
<dbReference type="RefSeq" id="WP_045096039.1">
    <property type="nucleotide sequence ID" value="NZ_LN614827.1"/>
</dbReference>
<accession>A0A098G6H1</accession>
<evidence type="ECO:0008006" key="4">
    <source>
        <dbReference type="Google" id="ProtNLM"/>
    </source>
</evidence>
<feature type="transmembrane region" description="Helical" evidence="1">
    <location>
        <begin position="6"/>
        <end position="27"/>
    </location>
</feature>
<dbReference type="Pfam" id="PF07963">
    <property type="entry name" value="N_methyl"/>
    <property type="match status" value="1"/>
</dbReference>
<dbReference type="AlphaFoldDB" id="A0A098G6H1"/>
<dbReference type="OrthoDB" id="5653530at2"/>
<protein>
    <recommendedName>
        <fullName evidence="4">Prepilin-type N-terminal cleavage/methylation domain-containing protein</fullName>
    </recommendedName>
</protein>
<name>A0A098G6H1_9GAMM</name>
<proteinExistence type="predicted"/>
<sequence length="113" mass="13053">MIYQKGFSLFEVLLSLILLTTVSLGLLTQQGLTRQWLTQLELQVQASQFLDQIDESLFLGVKRFPVAPHPYHFEAQVNQQTSNLKIHWFEHSGTIIRQRNYLSAVTFSKRGMS</sequence>
<dbReference type="STRING" id="1212491.LFA_2185"/>
<organism evidence="2 3">
    <name type="scientific">Legionella fallonii LLAP-10</name>
    <dbReference type="NCBI Taxonomy" id="1212491"/>
    <lineage>
        <taxon>Bacteria</taxon>
        <taxon>Pseudomonadati</taxon>
        <taxon>Pseudomonadota</taxon>
        <taxon>Gammaproteobacteria</taxon>
        <taxon>Legionellales</taxon>
        <taxon>Legionellaceae</taxon>
        <taxon>Legionella</taxon>
    </lineage>
</organism>
<evidence type="ECO:0000313" key="2">
    <source>
        <dbReference type="EMBL" id="CEG57564.1"/>
    </source>
</evidence>
<dbReference type="KEGG" id="lfa:LFA_2185"/>
<reference evidence="3" key="1">
    <citation type="submission" date="2014-09" db="EMBL/GenBank/DDBJ databases">
        <authorList>
            <person name="Gomez-Valero L."/>
        </authorList>
    </citation>
    <scope>NUCLEOTIDE SEQUENCE [LARGE SCALE GENOMIC DNA]</scope>
    <source>
        <strain evidence="3">ATCC700992</strain>
    </source>
</reference>